<evidence type="ECO:0000256" key="3">
    <source>
        <dbReference type="ARBA" id="ARBA00022670"/>
    </source>
</evidence>
<evidence type="ECO:0000256" key="1">
    <source>
        <dbReference type="ARBA" id="ARBA00001947"/>
    </source>
</evidence>
<name>A0ABQ3A9H2_9ACTN</name>
<evidence type="ECO:0000256" key="12">
    <source>
        <dbReference type="SAM" id="Phobius"/>
    </source>
</evidence>
<evidence type="ECO:0000256" key="9">
    <source>
        <dbReference type="ARBA" id="ARBA00023049"/>
    </source>
</evidence>
<feature type="domain" description="Peptidase M48" evidence="13">
    <location>
        <begin position="90"/>
        <end position="326"/>
    </location>
</feature>
<keyword evidence="15" id="KW-1185">Reference proteome</keyword>
<evidence type="ECO:0000256" key="7">
    <source>
        <dbReference type="ARBA" id="ARBA00022833"/>
    </source>
</evidence>
<evidence type="ECO:0000313" key="15">
    <source>
        <dbReference type="Proteomes" id="UP000600946"/>
    </source>
</evidence>
<dbReference type="PANTHER" id="PTHR43221:SF2">
    <property type="entry name" value="PROTEASE HTPX HOMOLOG"/>
    <property type="match status" value="1"/>
</dbReference>
<keyword evidence="8 12" id="KW-1133">Transmembrane helix</keyword>
<dbReference type="GO" id="GO:0008233">
    <property type="term" value="F:peptidase activity"/>
    <property type="evidence" value="ECO:0007669"/>
    <property type="project" value="UniProtKB-KW"/>
</dbReference>
<feature type="region of interest" description="Disordered" evidence="11">
    <location>
        <begin position="511"/>
        <end position="530"/>
    </location>
</feature>
<dbReference type="PANTHER" id="PTHR43221">
    <property type="entry name" value="PROTEASE HTPX"/>
    <property type="match status" value="1"/>
</dbReference>
<evidence type="ECO:0000256" key="10">
    <source>
        <dbReference type="ARBA" id="ARBA00023136"/>
    </source>
</evidence>
<evidence type="ECO:0000256" key="6">
    <source>
        <dbReference type="ARBA" id="ARBA00022801"/>
    </source>
</evidence>
<evidence type="ECO:0000256" key="8">
    <source>
        <dbReference type="ARBA" id="ARBA00022989"/>
    </source>
</evidence>
<evidence type="ECO:0000256" key="5">
    <source>
        <dbReference type="ARBA" id="ARBA00022723"/>
    </source>
</evidence>
<dbReference type="EMBL" id="BMUU01000006">
    <property type="protein sequence ID" value="GGY41380.1"/>
    <property type="molecule type" value="Genomic_DNA"/>
</dbReference>
<reference evidence="15" key="1">
    <citation type="journal article" date="2019" name="Int. J. Syst. Evol. Microbiol.">
        <title>The Global Catalogue of Microorganisms (GCM) 10K type strain sequencing project: providing services to taxonomists for standard genome sequencing and annotation.</title>
        <authorList>
            <consortium name="The Broad Institute Genomics Platform"/>
            <consortium name="The Broad Institute Genome Sequencing Center for Infectious Disease"/>
            <person name="Wu L."/>
            <person name="Ma J."/>
        </authorList>
    </citation>
    <scope>NUCLEOTIDE SEQUENCE [LARGE SCALE GENOMIC DNA]</scope>
    <source>
        <strain evidence="15">JCM 4594</strain>
    </source>
</reference>
<evidence type="ECO:0000313" key="14">
    <source>
        <dbReference type="EMBL" id="GGY41380.1"/>
    </source>
</evidence>
<keyword evidence="7" id="KW-0862">Zinc</keyword>
<dbReference type="Pfam" id="PF01435">
    <property type="entry name" value="Peptidase_M48"/>
    <property type="match status" value="1"/>
</dbReference>
<dbReference type="GO" id="GO:0006508">
    <property type="term" value="P:proteolysis"/>
    <property type="evidence" value="ECO:0007669"/>
    <property type="project" value="UniProtKB-KW"/>
</dbReference>
<comment type="caution">
    <text evidence="14">The sequence shown here is derived from an EMBL/GenBank/DDBJ whole genome shotgun (WGS) entry which is preliminary data.</text>
</comment>
<organism evidence="14 15">
    <name type="scientific">Streptomyces xanthochromogenes</name>
    <dbReference type="NCBI Taxonomy" id="67384"/>
    <lineage>
        <taxon>Bacteria</taxon>
        <taxon>Bacillati</taxon>
        <taxon>Actinomycetota</taxon>
        <taxon>Actinomycetes</taxon>
        <taxon>Kitasatosporales</taxon>
        <taxon>Streptomycetaceae</taxon>
        <taxon>Streptomyces</taxon>
    </lineage>
</organism>
<evidence type="ECO:0000256" key="4">
    <source>
        <dbReference type="ARBA" id="ARBA00022692"/>
    </source>
</evidence>
<protein>
    <submittedName>
        <fullName evidence="14">Zn-dependent protease</fullName>
    </submittedName>
</protein>
<dbReference type="CDD" id="cd07328">
    <property type="entry name" value="M48_Ste24p_like"/>
    <property type="match status" value="1"/>
</dbReference>
<gene>
    <name evidence="14" type="ORF">GCM10010326_39400</name>
</gene>
<keyword evidence="2" id="KW-1003">Cell membrane</keyword>
<evidence type="ECO:0000259" key="13">
    <source>
        <dbReference type="Pfam" id="PF01435"/>
    </source>
</evidence>
<dbReference type="InterPro" id="IPR050083">
    <property type="entry name" value="HtpX_protease"/>
</dbReference>
<dbReference type="Gene3D" id="3.30.2010.10">
    <property type="entry name" value="Metalloproteases ('zincins'), catalytic domain"/>
    <property type="match status" value="1"/>
</dbReference>
<dbReference type="RefSeq" id="WP_190027812.1">
    <property type="nucleotide sequence ID" value="NZ_BMUU01000006.1"/>
</dbReference>
<evidence type="ECO:0000256" key="2">
    <source>
        <dbReference type="ARBA" id="ARBA00022475"/>
    </source>
</evidence>
<keyword evidence="10 12" id="KW-0472">Membrane</keyword>
<feature type="transmembrane region" description="Helical" evidence="12">
    <location>
        <begin position="46"/>
        <end position="70"/>
    </location>
</feature>
<sequence>MAWTLRALRALALLAGFYLISGAVLALLVGIDVLIVIGVFEGGHAAWALVKLLAFSLALTIPIVQGMFALRVRRRRHDPEPWLAVTEDEQPELWAEIRQVAQLTGTRPPHRVVLTGDVNAGVTERTWMLGLIPGRRRIHVGVPLLVGLTRPRLRAVLAHEMGHYSNRDTRLAGITMRGRDAILRTIDALRKGAEGGSASQAFMVRMYLRYARLYMRVSQAVARRQEVAADLVAARTAGRDSTAGALREIPLLHAAFGFYVERYACVGWDAELLPPVGEFYGGFRHLLADPGREDELAVLRAELPEEEHSLYDSHPPIAERVRQIEALPEDGVADDPHAPGALTLLHDPTAVLAALESVTLVGESADMRHLEWGELVHTAARAACDRAAEPLRSATAAEGASADLAGVLDVIDAGRLWTSLADRLPKSAEAARATGRAAREFTRPAVRNGLAALVRVELADTGRGRWELSWSTTPQQSLSADVAEAIGPALDAAVADLPDTAPLRALLTVRPDSAGAGSTSPVALPAPTKN</sequence>
<accession>A0ABQ3A9H2</accession>
<keyword evidence="4 12" id="KW-0812">Transmembrane</keyword>
<keyword evidence="9" id="KW-0482">Metalloprotease</keyword>
<dbReference type="GeneID" id="96291882"/>
<keyword evidence="6" id="KW-0378">Hydrolase</keyword>
<proteinExistence type="predicted"/>
<comment type="cofactor">
    <cofactor evidence="1">
        <name>Zn(2+)</name>
        <dbReference type="ChEBI" id="CHEBI:29105"/>
    </cofactor>
</comment>
<feature type="transmembrane region" description="Helical" evidence="12">
    <location>
        <begin position="12"/>
        <end position="40"/>
    </location>
</feature>
<dbReference type="Proteomes" id="UP000600946">
    <property type="component" value="Unassembled WGS sequence"/>
</dbReference>
<dbReference type="InterPro" id="IPR001915">
    <property type="entry name" value="Peptidase_M48"/>
</dbReference>
<keyword evidence="3 14" id="KW-0645">Protease</keyword>
<evidence type="ECO:0000256" key="11">
    <source>
        <dbReference type="SAM" id="MobiDB-lite"/>
    </source>
</evidence>
<keyword evidence="5" id="KW-0479">Metal-binding</keyword>